<feature type="transmembrane region" description="Helical" evidence="1">
    <location>
        <begin position="262"/>
        <end position="283"/>
    </location>
</feature>
<keyword evidence="3" id="KW-1185">Reference proteome</keyword>
<keyword evidence="1" id="KW-0472">Membrane</keyword>
<evidence type="ECO:0000256" key="1">
    <source>
        <dbReference type="SAM" id="Phobius"/>
    </source>
</evidence>
<evidence type="ECO:0000313" key="2">
    <source>
        <dbReference type="EMBL" id="OQM77583.1"/>
    </source>
</evidence>
<dbReference type="STRING" id="1873176.BFN67_01740"/>
<dbReference type="InterPro" id="IPR049458">
    <property type="entry name" value="EpsG-like"/>
</dbReference>
<proteinExistence type="predicted"/>
<gene>
    <name evidence="2" type="ORF">BFN67_01740</name>
</gene>
<dbReference type="OrthoDB" id="5373240at2"/>
<protein>
    <recommendedName>
        <fullName evidence="4">EpsG family protein</fullName>
    </recommendedName>
</protein>
<dbReference type="RefSeq" id="WP_158083459.1">
    <property type="nucleotide sequence ID" value="NZ_MDET01000001.1"/>
</dbReference>
<dbReference type="Proteomes" id="UP000191905">
    <property type="component" value="Unassembled WGS sequence"/>
</dbReference>
<feature type="transmembrane region" description="Helical" evidence="1">
    <location>
        <begin position="163"/>
        <end position="186"/>
    </location>
</feature>
<feature type="transmembrane region" description="Helical" evidence="1">
    <location>
        <begin position="193"/>
        <end position="211"/>
    </location>
</feature>
<reference evidence="2 3" key="1">
    <citation type="journal article" date="2016" name="Int. J. Syst. Evol. Microbiol.">
        <title>Pseudaminobacter manganicus sp. nov., isolated from sludge of a manganese mine.</title>
        <authorList>
            <person name="Li J."/>
            <person name="Huang J."/>
            <person name="Liao S."/>
            <person name="Wang G."/>
        </authorList>
    </citation>
    <scope>NUCLEOTIDE SEQUENCE [LARGE SCALE GENOMIC DNA]</scope>
    <source>
        <strain evidence="2 3">JH-7</strain>
    </source>
</reference>
<dbReference type="Pfam" id="PF14897">
    <property type="entry name" value="EpsG"/>
    <property type="match status" value="1"/>
</dbReference>
<sequence length="353" mass="39844">MLPYWILFAVPALAALQEQPRRLGRIQHSSRYLGFTLLVTGMIGFRYQVGTDWGAYIRFLDIAHYFPFSVVMARSDPGYMLLNWFVARTFYEIWIVNIACGLIFAWGLVAFVRIQPRPWLALLVAVPYLIIVVAMNYSRQSVAIGLTLLGLVALTRDQSNMKFVFWIALAATFHKTAVVLVPLAALASRRGRLWTAAWVGVATILFYYLFLEDSLDRLVTNYVKADLDSQGAMIRTAMNALPAAIFLFCRWRFPLRESERRLWTNMAWAALGMVGLLAISSSSTVVDRLGLYLIPLQIFVLARLPDAFPSAGKGINVITLGVVLYSAAIQFVWLNFASHAVDWLPYQLYPLLS</sequence>
<organism evidence="2 3">
    <name type="scientific">Manganibacter manganicus</name>
    <dbReference type="NCBI Taxonomy" id="1873176"/>
    <lineage>
        <taxon>Bacteria</taxon>
        <taxon>Pseudomonadati</taxon>
        <taxon>Pseudomonadota</taxon>
        <taxon>Alphaproteobacteria</taxon>
        <taxon>Hyphomicrobiales</taxon>
        <taxon>Phyllobacteriaceae</taxon>
        <taxon>Manganibacter</taxon>
    </lineage>
</organism>
<name>A0A1V8RWP6_9HYPH</name>
<keyword evidence="1" id="KW-0812">Transmembrane</keyword>
<dbReference type="EMBL" id="MDET01000001">
    <property type="protein sequence ID" value="OQM77583.1"/>
    <property type="molecule type" value="Genomic_DNA"/>
</dbReference>
<feature type="transmembrane region" description="Helical" evidence="1">
    <location>
        <begin position="30"/>
        <end position="49"/>
    </location>
</feature>
<feature type="transmembrane region" description="Helical" evidence="1">
    <location>
        <begin position="231"/>
        <end position="250"/>
    </location>
</feature>
<evidence type="ECO:0000313" key="3">
    <source>
        <dbReference type="Proteomes" id="UP000191905"/>
    </source>
</evidence>
<feature type="transmembrane region" description="Helical" evidence="1">
    <location>
        <begin position="317"/>
        <end position="336"/>
    </location>
</feature>
<keyword evidence="1" id="KW-1133">Transmembrane helix</keyword>
<dbReference type="AlphaFoldDB" id="A0A1V8RWP6"/>
<feature type="transmembrane region" description="Helical" evidence="1">
    <location>
        <begin position="93"/>
        <end position="112"/>
    </location>
</feature>
<evidence type="ECO:0008006" key="4">
    <source>
        <dbReference type="Google" id="ProtNLM"/>
    </source>
</evidence>
<comment type="caution">
    <text evidence="2">The sequence shown here is derived from an EMBL/GenBank/DDBJ whole genome shotgun (WGS) entry which is preliminary data.</text>
</comment>
<accession>A0A1V8RWP6</accession>
<feature type="transmembrane region" description="Helical" evidence="1">
    <location>
        <begin position="119"/>
        <end position="138"/>
    </location>
</feature>